<comment type="caution">
    <text evidence="1">The sequence shown here is derived from an EMBL/GenBank/DDBJ whole genome shotgun (WGS) entry which is preliminary data.</text>
</comment>
<gene>
    <name evidence="1" type="ORF">MRB53_013608</name>
</gene>
<evidence type="ECO:0000313" key="2">
    <source>
        <dbReference type="Proteomes" id="UP001234297"/>
    </source>
</evidence>
<sequence length="501" mass="55473">MCHPLTGFLNDEASWCHRHCPSLPLIYPTYTYNKASQKPSSPKSILSKPMPQSQIRHISRCTITPRHTLEHPPPPKRCELTPWDLAMLSTHYIQKGLLFHTPPSHKHPSNPTIHHLKQSLSQALAHFFPLAGRLKTHQSSSSSSSSSSLYVFIDCNDLGAEFIHAAADVTVSDILDPIDVPQIVKSLFVFDGAVSCDGHNISLLAVQVTELIDGIFIGCSFNHVVGDGTSFTHFLNVWSEITRRGGEGGDCISDATVGERWFGDLDRSLVRLPFSGVDDFIERFEAPLLRERIFHFAPESIARLKEKANQACNSNKISSFQALSALVWRSITRARKLPPDQNTNCHLAVSNRSRLQPPLSPHYFGNCIQKVEATTTAGQLLSHDLGWAAWMVHQSVSGHTDGIVRGTLDAWVKSPVVYHLSGFDGWSVMMGSSPRFNMYGNDFGWGRPLAVRSGYANKFDGKVTSYPGREGGGSVDLEICLLPEYMNALELDGEFMDVVSH</sequence>
<reference evidence="1 2" key="1">
    <citation type="journal article" date="2022" name="Hortic Res">
        <title>A haplotype resolved chromosomal level avocado genome allows analysis of novel avocado genes.</title>
        <authorList>
            <person name="Nath O."/>
            <person name="Fletcher S.J."/>
            <person name="Hayward A."/>
            <person name="Shaw L.M."/>
            <person name="Masouleh A.K."/>
            <person name="Furtado A."/>
            <person name="Henry R.J."/>
            <person name="Mitter N."/>
        </authorList>
    </citation>
    <scope>NUCLEOTIDE SEQUENCE [LARGE SCALE GENOMIC DNA]</scope>
    <source>
        <strain evidence="2">cv. Hass</strain>
    </source>
</reference>
<accession>A0ACC2K8V4</accession>
<dbReference type="Proteomes" id="UP001234297">
    <property type="component" value="Chromosome 4"/>
</dbReference>
<keyword evidence="2" id="KW-1185">Reference proteome</keyword>
<organism evidence="1 2">
    <name type="scientific">Persea americana</name>
    <name type="common">Avocado</name>
    <dbReference type="NCBI Taxonomy" id="3435"/>
    <lineage>
        <taxon>Eukaryota</taxon>
        <taxon>Viridiplantae</taxon>
        <taxon>Streptophyta</taxon>
        <taxon>Embryophyta</taxon>
        <taxon>Tracheophyta</taxon>
        <taxon>Spermatophyta</taxon>
        <taxon>Magnoliopsida</taxon>
        <taxon>Magnoliidae</taxon>
        <taxon>Laurales</taxon>
        <taxon>Lauraceae</taxon>
        <taxon>Persea</taxon>
    </lineage>
</organism>
<dbReference type="EMBL" id="CM056812">
    <property type="protein sequence ID" value="KAJ8617422.1"/>
    <property type="molecule type" value="Genomic_DNA"/>
</dbReference>
<name>A0ACC2K8V4_PERAE</name>
<proteinExistence type="predicted"/>
<protein>
    <submittedName>
        <fullName evidence="1">Uncharacterized protein</fullName>
    </submittedName>
</protein>
<evidence type="ECO:0000313" key="1">
    <source>
        <dbReference type="EMBL" id="KAJ8617422.1"/>
    </source>
</evidence>